<dbReference type="Proteomes" id="UP000600171">
    <property type="component" value="Unassembled WGS sequence"/>
</dbReference>
<comment type="caution">
    <text evidence="1">The sequence shown here is derived from an EMBL/GenBank/DDBJ whole genome shotgun (WGS) entry which is preliminary data.</text>
</comment>
<evidence type="ECO:0000313" key="1">
    <source>
        <dbReference type="EMBL" id="GGH63820.1"/>
    </source>
</evidence>
<protein>
    <submittedName>
        <fullName evidence="1">Uncharacterized protein</fullName>
    </submittedName>
</protein>
<name>A0A917IWM4_9MICC</name>
<dbReference type="RefSeq" id="WP_188359786.1">
    <property type="nucleotide sequence ID" value="NZ_BMDC01000002.1"/>
</dbReference>
<gene>
    <name evidence="1" type="ORF">GCM10007359_15500</name>
</gene>
<accession>A0A917IWM4</accession>
<sequence length="77" mass="8811">MSENQQAIPSELEQQIQMVTNHAINSVVEKAQGKDKKQIFEELKTALNKVGVQPADESVRKLARQIWRDLNPDKLKK</sequence>
<reference evidence="1 2" key="1">
    <citation type="journal article" date="2014" name="Int. J. Syst. Evol. Microbiol.">
        <title>Complete genome sequence of Corynebacterium casei LMG S-19264T (=DSM 44701T), isolated from a smear-ripened cheese.</title>
        <authorList>
            <consortium name="US DOE Joint Genome Institute (JGI-PGF)"/>
            <person name="Walter F."/>
            <person name="Albersmeier A."/>
            <person name="Kalinowski J."/>
            <person name="Ruckert C."/>
        </authorList>
    </citation>
    <scope>NUCLEOTIDE SEQUENCE [LARGE SCALE GENOMIC DNA]</scope>
    <source>
        <strain evidence="1 2">CCM 8669</strain>
    </source>
</reference>
<dbReference type="EMBL" id="BMDC01000002">
    <property type="protein sequence ID" value="GGH63820.1"/>
    <property type="molecule type" value="Genomic_DNA"/>
</dbReference>
<organism evidence="1 2">
    <name type="scientific">Rothia aerolata</name>
    <dbReference type="NCBI Taxonomy" id="1812262"/>
    <lineage>
        <taxon>Bacteria</taxon>
        <taxon>Bacillati</taxon>
        <taxon>Actinomycetota</taxon>
        <taxon>Actinomycetes</taxon>
        <taxon>Micrococcales</taxon>
        <taxon>Micrococcaceae</taxon>
        <taxon>Rothia</taxon>
    </lineage>
</organism>
<proteinExistence type="predicted"/>
<dbReference type="AlphaFoldDB" id="A0A917IWM4"/>
<keyword evidence="2" id="KW-1185">Reference proteome</keyword>
<evidence type="ECO:0000313" key="2">
    <source>
        <dbReference type="Proteomes" id="UP000600171"/>
    </source>
</evidence>